<dbReference type="EMBL" id="BAVS01000082">
    <property type="protein sequence ID" value="GAE95509.1"/>
    <property type="molecule type" value="Genomic_DNA"/>
</dbReference>
<keyword evidence="2" id="KW-1185">Reference proteome</keyword>
<protein>
    <recommendedName>
        <fullName evidence="3">DUF5085 domain-containing protein</fullName>
    </recommendedName>
</protein>
<sequence length="152" mass="17855">MKIEKRAIQFDHLLVHETTQLREQWQDGVYVLEDLIITEGIYQNGPIFFSVSPTKNEEKYGDFTYYMPINGAVSLENETDFHFVRDFFVEEALVMRQADQEIDFYAAKEKLEDYAAESNIKLDDTFYMVLLEVYGDIIIDLYIPVQNRGDLT</sequence>
<dbReference type="eggNOG" id="ENOG5032WY6">
    <property type="taxonomic scope" value="Bacteria"/>
</dbReference>
<gene>
    <name evidence="1" type="ORF">JCM21714_4787</name>
</gene>
<evidence type="ECO:0000313" key="2">
    <source>
        <dbReference type="Proteomes" id="UP000019102"/>
    </source>
</evidence>
<dbReference type="Proteomes" id="UP000019102">
    <property type="component" value="Unassembled WGS sequence"/>
</dbReference>
<reference evidence="1 2" key="1">
    <citation type="journal article" date="2014" name="Genome Announc.">
        <title>Draft Genome Sequence of the Boron-Tolerant and Moderately Halotolerant Bacterium Gracilibacillus boraciitolerans JCM 21714T.</title>
        <authorList>
            <person name="Ahmed I."/>
            <person name="Oshima K."/>
            <person name="Suda W."/>
            <person name="Kitamura K."/>
            <person name="Iida T."/>
            <person name="Ohmori Y."/>
            <person name="Fujiwara T."/>
            <person name="Hattori M."/>
            <person name="Ohkuma M."/>
        </authorList>
    </citation>
    <scope>NUCLEOTIDE SEQUENCE [LARGE SCALE GENOMIC DNA]</scope>
    <source>
        <strain evidence="1 2">JCM 21714</strain>
    </source>
</reference>
<evidence type="ECO:0000313" key="1">
    <source>
        <dbReference type="EMBL" id="GAE95509.1"/>
    </source>
</evidence>
<accession>W4VR20</accession>
<evidence type="ECO:0008006" key="3">
    <source>
        <dbReference type="Google" id="ProtNLM"/>
    </source>
</evidence>
<comment type="caution">
    <text evidence="1">The sequence shown here is derived from an EMBL/GenBank/DDBJ whole genome shotgun (WGS) entry which is preliminary data.</text>
</comment>
<dbReference type="RefSeq" id="WP_035726486.1">
    <property type="nucleotide sequence ID" value="NZ_BAVS01000082.1"/>
</dbReference>
<name>W4VR20_9BACI</name>
<dbReference type="OrthoDB" id="2365165at2"/>
<dbReference type="AlphaFoldDB" id="W4VR20"/>
<organism evidence="1 2">
    <name type="scientific">Gracilibacillus boraciitolerans JCM 21714</name>
    <dbReference type="NCBI Taxonomy" id="1298598"/>
    <lineage>
        <taxon>Bacteria</taxon>
        <taxon>Bacillati</taxon>
        <taxon>Bacillota</taxon>
        <taxon>Bacilli</taxon>
        <taxon>Bacillales</taxon>
        <taxon>Bacillaceae</taxon>
        <taxon>Gracilibacillus</taxon>
    </lineage>
</organism>
<proteinExistence type="predicted"/>